<keyword evidence="5" id="KW-1133">Transmembrane helix</keyword>
<reference evidence="7" key="1">
    <citation type="submission" date="2019-11" db="EMBL/GenBank/DDBJ databases">
        <title>Leishmania tarentolae CDS.</title>
        <authorList>
            <person name="Goto Y."/>
            <person name="Yamagishi J."/>
        </authorList>
    </citation>
    <scope>NUCLEOTIDE SEQUENCE [LARGE SCALE GENOMIC DNA]</scope>
    <source>
        <strain evidence="7">Parrot Tar II</strain>
    </source>
</reference>
<keyword evidence="8" id="KW-1185">Reference proteome</keyword>
<protein>
    <recommendedName>
        <fullName evidence="6">HIT-type domain-containing protein</fullName>
    </recommendedName>
</protein>
<sequence length="670" mass="72883">MNATRISPRFWCFAASRFSFRWHCVLDFLSRWDFVFSLCVLSSTALPPAHLLSKTGAYGWDVSVAPLSATSRLPIGFRLFFFFLPTLLYLFGSATPLHSWRRGRTHLSLSRFRSASSPAHDCADTNRRQRKSYRHSLIRRDACSRRSARQRLSLFRARALFEERGPGACTTTESRRASCASDAPQTWVEVMSRTYDGGRSAAQMERLARLSEDNAFVDVEATLKRIGGEDAWGSTVGGDKAFDGTAPSMMGLLAGSGGASTSGATSAAATAKRAQARKGTRASEDALLNGARISLTASLRDQHKAYLESVRMAAKEWEEVSSSSDDDNAADSADEDDKCVSSSGGVQAGGKRGIGYKARRGGPLAKTPSSETPPPTSLSSSGQPSQLVTVTSVRRSPADGVTVARKRPRGGPRAGRDTADAGAERRTDRAEQLPRPEPYSSLVAKLNAELRLVREWERTVLEFPPQLINGVLFPESHAPWAQTTSTSRKTDASTLPSETKHGDGDDDTEVLPYPLLQVYSLCPSYEALTAGPVHRRNIVQCTTTENDWGNEEKPRQSVSSSHTPTEATTRTVHVAGVTFAVPEQTLRGRKGRGRQKENNVGDGSGLGSGGQVDFIDPGSEDAVQGEREHHLCSVCMLPASYRCLRCRTALFCSIDCHVLHDATRCLKFTV</sequence>
<keyword evidence="5" id="KW-0812">Transmembrane</keyword>
<comment type="caution">
    <text evidence="7">The sequence shown here is derived from an EMBL/GenBank/DDBJ whole genome shotgun (WGS) entry which is preliminary data.</text>
</comment>
<feature type="compositionally biased region" description="Polar residues" evidence="4">
    <location>
        <begin position="481"/>
        <end position="497"/>
    </location>
</feature>
<feature type="domain" description="HIT-type" evidence="6">
    <location>
        <begin position="629"/>
        <end position="657"/>
    </location>
</feature>
<dbReference type="Proteomes" id="UP000419144">
    <property type="component" value="Unassembled WGS sequence"/>
</dbReference>
<evidence type="ECO:0000256" key="4">
    <source>
        <dbReference type="SAM" id="MobiDB-lite"/>
    </source>
</evidence>
<dbReference type="VEuPathDB" id="TriTrypDB:LtaPh_1109500"/>
<organism evidence="7 8">
    <name type="scientific">Leishmania tarentolae</name>
    <name type="common">Sauroleishmania tarentolae</name>
    <dbReference type="NCBI Taxonomy" id="5689"/>
    <lineage>
        <taxon>Eukaryota</taxon>
        <taxon>Discoba</taxon>
        <taxon>Euglenozoa</taxon>
        <taxon>Kinetoplastea</taxon>
        <taxon>Metakinetoplastina</taxon>
        <taxon>Trypanosomatida</taxon>
        <taxon>Trypanosomatidae</taxon>
        <taxon>Leishmaniinae</taxon>
        <taxon>Leishmania</taxon>
        <taxon>lizard Leishmania</taxon>
    </lineage>
</organism>
<dbReference type="PANTHER" id="PTHR13093">
    <property type="entry name" value="ZINC FINGER HIT DOMAIN CONTAINING PROTEIN 1"/>
    <property type="match status" value="1"/>
</dbReference>
<feature type="region of interest" description="Disordered" evidence="4">
    <location>
        <begin position="479"/>
        <end position="508"/>
    </location>
</feature>
<dbReference type="GO" id="GO:0005634">
    <property type="term" value="C:nucleus"/>
    <property type="evidence" value="ECO:0007669"/>
    <property type="project" value="UniProtKB-ARBA"/>
</dbReference>
<feature type="region of interest" description="Disordered" evidence="4">
    <location>
        <begin position="318"/>
        <end position="437"/>
    </location>
</feature>
<dbReference type="EMBL" id="BLBS01000013">
    <property type="protein sequence ID" value="GET86702.1"/>
    <property type="molecule type" value="Genomic_DNA"/>
</dbReference>
<evidence type="ECO:0000313" key="7">
    <source>
        <dbReference type="EMBL" id="GET86702.1"/>
    </source>
</evidence>
<evidence type="ECO:0000256" key="2">
    <source>
        <dbReference type="ARBA" id="ARBA00022771"/>
    </source>
</evidence>
<feature type="compositionally biased region" description="Polar residues" evidence="4">
    <location>
        <begin position="556"/>
        <end position="571"/>
    </location>
</feature>
<accession>A0A640KBB3</accession>
<dbReference type="AlphaFoldDB" id="A0A640KBB3"/>
<evidence type="ECO:0000256" key="5">
    <source>
        <dbReference type="SAM" id="Phobius"/>
    </source>
</evidence>
<feature type="region of interest" description="Disordered" evidence="4">
    <location>
        <begin position="586"/>
        <end position="619"/>
    </location>
</feature>
<feature type="compositionally biased region" description="Basic and acidic residues" evidence="4">
    <location>
        <begin position="414"/>
        <end position="434"/>
    </location>
</feature>
<dbReference type="OrthoDB" id="74807at2759"/>
<evidence type="ECO:0000259" key="6">
    <source>
        <dbReference type="Pfam" id="PF04438"/>
    </source>
</evidence>
<name>A0A640KBB3_LEITA</name>
<dbReference type="GO" id="GO:0006338">
    <property type="term" value="P:chromatin remodeling"/>
    <property type="evidence" value="ECO:0007669"/>
    <property type="project" value="InterPro"/>
</dbReference>
<evidence type="ECO:0000313" key="8">
    <source>
        <dbReference type="Proteomes" id="UP000419144"/>
    </source>
</evidence>
<dbReference type="Pfam" id="PF04438">
    <property type="entry name" value="zf-HIT"/>
    <property type="match status" value="1"/>
</dbReference>
<keyword evidence="3" id="KW-0862">Zinc</keyword>
<dbReference type="GO" id="GO:0008270">
    <property type="term" value="F:zinc ion binding"/>
    <property type="evidence" value="ECO:0007669"/>
    <property type="project" value="UniProtKB-KW"/>
</dbReference>
<keyword evidence="1" id="KW-0479">Metal-binding</keyword>
<proteinExistence type="predicted"/>
<dbReference type="CDD" id="cd21437">
    <property type="entry name" value="zf-HIT_ZNHIT1_like"/>
    <property type="match status" value="1"/>
</dbReference>
<evidence type="ECO:0000256" key="3">
    <source>
        <dbReference type="ARBA" id="ARBA00022833"/>
    </source>
</evidence>
<evidence type="ECO:0000256" key="1">
    <source>
        <dbReference type="ARBA" id="ARBA00022723"/>
    </source>
</evidence>
<feature type="transmembrane region" description="Helical" evidence="5">
    <location>
        <begin position="75"/>
        <end position="92"/>
    </location>
</feature>
<keyword evidence="2" id="KW-0863">Zinc-finger</keyword>
<feature type="compositionally biased region" description="Acidic residues" evidence="4">
    <location>
        <begin position="324"/>
        <end position="337"/>
    </location>
</feature>
<dbReference type="InterPro" id="IPR007529">
    <property type="entry name" value="Znf_HIT"/>
</dbReference>
<dbReference type="InterPro" id="IPR039723">
    <property type="entry name" value="Vps71/ZNHIT1"/>
</dbReference>
<feature type="region of interest" description="Disordered" evidence="4">
    <location>
        <begin position="545"/>
        <end position="571"/>
    </location>
</feature>
<keyword evidence="5" id="KW-0472">Membrane</keyword>
<gene>
    <name evidence="7" type="ORF">LtaPh_1109500</name>
</gene>